<keyword evidence="1" id="KW-0540">Nuclease</keyword>
<dbReference type="AlphaFoldDB" id="A0A7W4P226"/>
<keyword evidence="5" id="KW-1015">Disulfide bond</keyword>
<dbReference type="RefSeq" id="WP_182977899.1">
    <property type="nucleotide sequence ID" value="NZ_BAABGB010000001.1"/>
</dbReference>
<evidence type="ECO:0000256" key="1">
    <source>
        <dbReference type="ARBA" id="ARBA00022722"/>
    </source>
</evidence>
<dbReference type="InterPro" id="IPR003154">
    <property type="entry name" value="S1/P1nuclease"/>
</dbReference>
<dbReference type="InterPro" id="IPR008947">
    <property type="entry name" value="PLipase_C/P1_nuclease_dom_sf"/>
</dbReference>
<dbReference type="GO" id="GO:0016788">
    <property type="term" value="F:hydrolase activity, acting on ester bonds"/>
    <property type="evidence" value="ECO:0007669"/>
    <property type="project" value="InterPro"/>
</dbReference>
<dbReference type="CDD" id="cd11010">
    <property type="entry name" value="S1-P1_nuclease"/>
    <property type="match status" value="1"/>
</dbReference>
<dbReference type="PANTHER" id="PTHR33146">
    <property type="entry name" value="ENDONUCLEASE 4"/>
    <property type="match status" value="1"/>
</dbReference>
<keyword evidence="6" id="KW-0325">Glycoprotein</keyword>
<keyword evidence="8" id="KW-1185">Reference proteome</keyword>
<protein>
    <submittedName>
        <fullName evidence="7">S1/P1 nuclease</fullName>
    </submittedName>
</protein>
<evidence type="ECO:0000256" key="6">
    <source>
        <dbReference type="ARBA" id="ARBA00023180"/>
    </source>
</evidence>
<keyword evidence="4" id="KW-0378">Hydrolase</keyword>
<dbReference type="Gene3D" id="1.10.575.10">
    <property type="entry name" value="P1 Nuclease"/>
    <property type="match status" value="1"/>
</dbReference>
<dbReference type="Pfam" id="PF02265">
    <property type="entry name" value="S1-P1_nuclease"/>
    <property type="match status" value="1"/>
</dbReference>
<organism evidence="7 8">
    <name type="scientific">Gluconacetobacter asukensis</name>
    <dbReference type="NCBI Taxonomy" id="1017181"/>
    <lineage>
        <taxon>Bacteria</taxon>
        <taxon>Pseudomonadati</taxon>
        <taxon>Pseudomonadota</taxon>
        <taxon>Alphaproteobacteria</taxon>
        <taxon>Acetobacterales</taxon>
        <taxon>Acetobacteraceae</taxon>
        <taxon>Gluconacetobacter</taxon>
    </lineage>
</organism>
<evidence type="ECO:0000256" key="5">
    <source>
        <dbReference type="ARBA" id="ARBA00023157"/>
    </source>
</evidence>
<proteinExistence type="predicted"/>
<name>A0A7W4P226_9PROT</name>
<accession>A0A7W4P226</accession>
<evidence type="ECO:0000256" key="4">
    <source>
        <dbReference type="ARBA" id="ARBA00022801"/>
    </source>
</evidence>
<keyword evidence="2" id="KW-0479">Metal-binding</keyword>
<gene>
    <name evidence="7" type="ORF">HLH35_04125</name>
</gene>
<evidence type="ECO:0000256" key="2">
    <source>
        <dbReference type="ARBA" id="ARBA00022723"/>
    </source>
</evidence>
<evidence type="ECO:0000313" key="8">
    <source>
        <dbReference type="Proteomes" id="UP000577891"/>
    </source>
</evidence>
<dbReference type="Proteomes" id="UP000577891">
    <property type="component" value="Unassembled WGS sequence"/>
</dbReference>
<evidence type="ECO:0000313" key="7">
    <source>
        <dbReference type="EMBL" id="MBB2171315.1"/>
    </source>
</evidence>
<dbReference type="GO" id="GO:0046872">
    <property type="term" value="F:metal ion binding"/>
    <property type="evidence" value="ECO:0007669"/>
    <property type="project" value="UniProtKB-KW"/>
</dbReference>
<dbReference type="SUPFAM" id="SSF48537">
    <property type="entry name" value="Phospholipase C/P1 nuclease"/>
    <property type="match status" value="1"/>
</dbReference>
<dbReference type="PANTHER" id="PTHR33146:SF26">
    <property type="entry name" value="ENDONUCLEASE 4"/>
    <property type="match status" value="1"/>
</dbReference>
<keyword evidence="3" id="KW-0255">Endonuclease</keyword>
<dbReference type="GO" id="GO:0006308">
    <property type="term" value="P:DNA catabolic process"/>
    <property type="evidence" value="ECO:0007669"/>
    <property type="project" value="InterPro"/>
</dbReference>
<dbReference type="GO" id="GO:0003676">
    <property type="term" value="F:nucleic acid binding"/>
    <property type="evidence" value="ECO:0007669"/>
    <property type="project" value="InterPro"/>
</dbReference>
<evidence type="ECO:0000256" key="3">
    <source>
        <dbReference type="ARBA" id="ARBA00022759"/>
    </source>
</evidence>
<dbReference type="GO" id="GO:0004519">
    <property type="term" value="F:endonuclease activity"/>
    <property type="evidence" value="ECO:0007669"/>
    <property type="project" value="UniProtKB-KW"/>
</dbReference>
<comment type="caution">
    <text evidence="7">The sequence shown here is derived from an EMBL/GenBank/DDBJ whole genome shotgun (WGS) entry which is preliminary data.</text>
</comment>
<reference evidence="7 8" key="1">
    <citation type="submission" date="2020-04" db="EMBL/GenBank/DDBJ databases">
        <title>Description of novel Gluconacetobacter.</title>
        <authorList>
            <person name="Sombolestani A."/>
        </authorList>
    </citation>
    <scope>NUCLEOTIDE SEQUENCE [LARGE SCALE GENOMIC DNA]</scope>
    <source>
        <strain evidence="7 8">LMG 27724</strain>
    </source>
</reference>
<sequence>MADRVWRNSRRAGMGVIGAASLLLGFLAVPQKAGAWGVEGHQVIAALAWDYLTPASRHTVDTILASDHDTLTGSDLMSRAVWADVWRRTHPETGEWHFVDIEIDHPDLASACHGFPASSVPASAGPAKDCVIDRLDAFEHELADPATSPDERALALKYVVHFVADMHQPLHAADNHDKGGNCVRLALGGPRTVNLHSYWDTVAVSEVDPNAQHLAEQLFHEITTGQKQGWEQGDPKAWVLENFELARADAYSLGSPPGCQQDAAPMALPPGYDAMARGVVTEQLKKAGVRLALLLNRAFDPTTVTAAH</sequence>
<dbReference type="EMBL" id="JABEQE010000002">
    <property type="protein sequence ID" value="MBB2171315.1"/>
    <property type="molecule type" value="Genomic_DNA"/>
</dbReference>